<feature type="chain" id="PRO_5013326867" evidence="1">
    <location>
        <begin position="26"/>
        <end position="195"/>
    </location>
</feature>
<dbReference type="OrthoDB" id="195732at2"/>
<keyword evidence="1" id="KW-0732">Signal</keyword>
<gene>
    <name evidence="2" type="ORF">SJ05684_c09200</name>
</gene>
<dbReference type="STRING" id="716928.GCA_000261485_01937"/>
<dbReference type="RefSeq" id="WP_034854100.1">
    <property type="nucleotide sequence ID" value="NZ_AJQT01000037.1"/>
</dbReference>
<dbReference type="AlphaFoldDB" id="A0A249P9G7"/>
<evidence type="ECO:0000313" key="3">
    <source>
        <dbReference type="Proteomes" id="UP000217211"/>
    </source>
</evidence>
<accession>A0A249P9G7</accession>
<name>A0A249P9G7_9HYPH</name>
<sequence>MKKSLASLLVATAALIATVPAPALAEGEHVASVTEYVEATVKPWLSDAAVIEAIKAQNATNANLSQGDIDALDNKWRAEIEGNDKPMIDGVLGSALSKFLKGKQEEAGGLVTEVFVMDAKGLNVGQSDVTSDYWQGDEAKFQKSFGAGPDAIYVDEAEKDESTQMLQAQASVTIKDPQSGEAIGAITVGVNLDSL</sequence>
<dbReference type="Proteomes" id="UP000217211">
    <property type="component" value="Chromosome"/>
</dbReference>
<reference evidence="2 3" key="1">
    <citation type="submission" date="2017-08" db="EMBL/GenBank/DDBJ databases">
        <title>Multipartite genome sequences of Sinorhizobium species nodulating soybeans.</title>
        <authorList>
            <person name="Tian C.F."/>
        </authorList>
    </citation>
    <scope>NUCLEOTIDE SEQUENCE [LARGE SCALE GENOMIC DNA]</scope>
    <source>
        <strain evidence="2 3">CCBAU 05684</strain>
    </source>
</reference>
<proteinExistence type="predicted"/>
<protein>
    <submittedName>
        <fullName evidence="2">Uncharacterized protein</fullName>
    </submittedName>
</protein>
<feature type="signal peptide" evidence="1">
    <location>
        <begin position="1"/>
        <end position="25"/>
    </location>
</feature>
<evidence type="ECO:0000313" key="2">
    <source>
        <dbReference type="EMBL" id="ASY62382.1"/>
    </source>
</evidence>
<dbReference type="EMBL" id="CP023067">
    <property type="protein sequence ID" value="ASY62382.1"/>
    <property type="molecule type" value="Genomic_DNA"/>
</dbReference>
<dbReference type="eggNOG" id="COG0834">
    <property type="taxonomic scope" value="Bacteria"/>
</dbReference>
<evidence type="ECO:0000256" key="1">
    <source>
        <dbReference type="SAM" id="SignalP"/>
    </source>
</evidence>
<dbReference type="KEGG" id="esj:SJ05684_c09200"/>
<organism evidence="2 3">
    <name type="scientific">Sinorhizobium sojae CCBAU 05684</name>
    <dbReference type="NCBI Taxonomy" id="716928"/>
    <lineage>
        <taxon>Bacteria</taxon>
        <taxon>Pseudomonadati</taxon>
        <taxon>Pseudomonadota</taxon>
        <taxon>Alphaproteobacteria</taxon>
        <taxon>Hyphomicrobiales</taxon>
        <taxon>Rhizobiaceae</taxon>
        <taxon>Sinorhizobium/Ensifer group</taxon>
        <taxon>Sinorhizobium</taxon>
    </lineage>
</organism>
<keyword evidence="3" id="KW-1185">Reference proteome</keyword>